<sequence length="148" mass="16466">MPTLPPIPVFRLNPDATLIDLVLLTTSEALRRRGWETDAFEVDALGFPNELSGQDYPIVLRLQGPPTELIGGWLPEVWFDDNQELEPAYPSNIEIACNSLRKVQQVWLKADESRDAQGQLVAGILQPRAARLTPMKDNRPAPPTELAA</sequence>
<accession>A0A238ZVU8</accession>
<organism evidence="1 2">
    <name type="scientific">Hymenobacter mucosus</name>
    <dbReference type="NCBI Taxonomy" id="1411120"/>
    <lineage>
        <taxon>Bacteria</taxon>
        <taxon>Pseudomonadati</taxon>
        <taxon>Bacteroidota</taxon>
        <taxon>Cytophagia</taxon>
        <taxon>Cytophagales</taxon>
        <taxon>Hymenobacteraceae</taxon>
        <taxon>Hymenobacter</taxon>
    </lineage>
</organism>
<evidence type="ECO:0000313" key="1">
    <source>
        <dbReference type="EMBL" id="SNR87470.1"/>
    </source>
</evidence>
<evidence type="ECO:0000313" key="2">
    <source>
        <dbReference type="Proteomes" id="UP000198310"/>
    </source>
</evidence>
<protein>
    <submittedName>
        <fullName evidence="1">Uncharacterized protein</fullName>
    </submittedName>
</protein>
<gene>
    <name evidence="1" type="ORF">SAMN06269173_11021</name>
</gene>
<reference evidence="2" key="1">
    <citation type="submission" date="2017-06" db="EMBL/GenBank/DDBJ databases">
        <authorList>
            <person name="Varghese N."/>
            <person name="Submissions S."/>
        </authorList>
    </citation>
    <scope>NUCLEOTIDE SEQUENCE [LARGE SCALE GENOMIC DNA]</scope>
    <source>
        <strain evidence="2">DSM 28041</strain>
    </source>
</reference>
<dbReference type="RefSeq" id="WP_089333702.1">
    <property type="nucleotide sequence ID" value="NZ_FZNS01000010.1"/>
</dbReference>
<proteinExistence type="predicted"/>
<dbReference type="Proteomes" id="UP000198310">
    <property type="component" value="Unassembled WGS sequence"/>
</dbReference>
<name>A0A238ZVU8_9BACT</name>
<keyword evidence="2" id="KW-1185">Reference proteome</keyword>
<dbReference type="EMBL" id="FZNS01000010">
    <property type="protein sequence ID" value="SNR87470.1"/>
    <property type="molecule type" value="Genomic_DNA"/>
</dbReference>
<dbReference type="AlphaFoldDB" id="A0A238ZVU8"/>